<name>A0A9C7EZ72_9VIRU</name>
<reference evidence="1" key="1">
    <citation type="submission" date="2022-10" db="EMBL/GenBank/DDBJ databases">
        <title>Genome sequences of endogenous nimaviruses in decapod crustaceans.</title>
        <authorList>
            <person name="Kawato S."/>
            <person name="Nozaki R."/>
            <person name="Kondo H."/>
            <person name="Hirono I."/>
        </authorList>
    </citation>
    <scope>NUCLEOTIDE SEQUENCE</scope>
    <source>
        <strain evidence="1">TUMSAT20210906</strain>
    </source>
</reference>
<sequence>MESKQFVKLLPLICVIFLCYQFYNYYCCCYPTEEKSVQSSFSFDYKDRLTNNSIKGVFFIKNCIGGEKIAISKIIILNIKIKQEENGDGEDGGNNNNNNKIVETLDTQLNFFEKIHDRLENKF</sequence>
<accession>A0A9C7EZ72</accession>
<dbReference type="EMBL" id="LC738883">
    <property type="protein sequence ID" value="BDT63308.1"/>
    <property type="molecule type" value="Genomic_DNA"/>
</dbReference>
<protein>
    <submittedName>
        <fullName evidence="1">Uncharacterized protein</fullName>
    </submittedName>
</protein>
<proteinExistence type="predicted"/>
<evidence type="ECO:0000313" key="1">
    <source>
        <dbReference type="EMBL" id="BDT63308.1"/>
    </source>
</evidence>
<organism evidence="1">
    <name type="scientific">Armadillidium vulgare clopovirus</name>
    <dbReference type="NCBI Taxonomy" id="2984284"/>
    <lineage>
        <taxon>Viruses</taxon>
        <taxon>Viruses incertae sedis</taxon>
        <taxon>Naldaviricetes</taxon>
        <taxon>Nimaviridae</taxon>
    </lineage>
</organism>